<evidence type="ECO:0000256" key="8">
    <source>
        <dbReference type="ARBA" id="ARBA00022989"/>
    </source>
</evidence>
<dbReference type="GO" id="GO:0042777">
    <property type="term" value="P:proton motive force-driven plasma membrane ATP synthesis"/>
    <property type="evidence" value="ECO:0007669"/>
    <property type="project" value="TreeGrafter"/>
</dbReference>
<accession>C6BU61</accession>
<evidence type="ECO:0000256" key="13">
    <source>
        <dbReference type="RuleBase" id="RU000483"/>
    </source>
</evidence>
<evidence type="ECO:0000313" key="14">
    <source>
        <dbReference type="EMBL" id="ACS81770.1"/>
    </source>
</evidence>
<evidence type="ECO:0000256" key="4">
    <source>
        <dbReference type="ARBA" id="ARBA00022475"/>
    </source>
</evidence>
<dbReference type="PROSITE" id="PS00449">
    <property type="entry name" value="ATPASE_A"/>
    <property type="match status" value="1"/>
</dbReference>
<keyword evidence="9 12" id="KW-0406">Ion transport</keyword>
<evidence type="ECO:0000256" key="5">
    <source>
        <dbReference type="ARBA" id="ARBA00022547"/>
    </source>
</evidence>
<comment type="subcellular location">
    <subcellularLocation>
        <location evidence="12">Cell inner membrane</location>
        <topology evidence="12">Multi-pass membrane protein</topology>
    </subcellularLocation>
    <subcellularLocation>
        <location evidence="13">Cell membrane</location>
        <topology evidence="13">Multi-pass membrane protein</topology>
    </subcellularLocation>
    <subcellularLocation>
        <location evidence="1">Membrane</location>
        <topology evidence="1">Multi-pass membrane protein</topology>
    </subcellularLocation>
</comment>
<feature type="transmembrane region" description="Helical" evidence="12">
    <location>
        <begin position="180"/>
        <end position="200"/>
    </location>
</feature>
<dbReference type="SUPFAM" id="SSF81336">
    <property type="entry name" value="F1F0 ATP synthase subunit A"/>
    <property type="match status" value="1"/>
</dbReference>
<dbReference type="GO" id="GO:0045259">
    <property type="term" value="C:proton-transporting ATP synthase complex"/>
    <property type="evidence" value="ECO:0007669"/>
    <property type="project" value="UniProtKB-KW"/>
</dbReference>
<evidence type="ECO:0000256" key="6">
    <source>
        <dbReference type="ARBA" id="ARBA00022692"/>
    </source>
</evidence>
<dbReference type="HAMAP" id="MF_01393">
    <property type="entry name" value="ATP_synth_a_bact"/>
    <property type="match status" value="1"/>
</dbReference>
<name>C6BU61_MARSD</name>
<dbReference type="InterPro" id="IPR035908">
    <property type="entry name" value="F0_ATP_A_sf"/>
</dbReference>
<dbReference type="Gene3D" id="1.20.120.220">
    <property type="entry name" value="ATP synthase, F0 complex, subunit A"/>
    <property type="match status" value="1"/>
</dbReference>
<dbReference type="GO" id="GO:0046933">
    <property type="term" value="F:proton-transporting ATP synthase activity, rotational mechanism"/>
    <property type="evidence" value="ECO:0007669"/>
    <property type="project" value="UniProtKB-UniRule"/>
</dbReference>
<feature type="transmembrane region" description="Helical" evidence="12">
    <location>
        <begin position="81"/>
        <end position="101"/>
    </location>
</feature>
<dbReference type="KEGG" id="dsa:Desal_3725"/>
<dbReference type="RefSeq" id="WP_015853586.1">
    <property type="nucleotide sequence ID" value="NC_012881.1"/>
</dbReference>
<keyword evidence="11 12" id="KW-0066">ATP synthesis</keyword>
<dbReference type="AlphaFoldDB" id="C6BU61"/>
<protein>
    <recommendedName>
        <fullName evidence="12 13">ATP synthase subunit a</fullName>
    </recommendedName>
    <alternativeName>
        <fullName evidence="12">ATP synthase F0 sector subunit a</fullName>
    </alternativeName>
    <alternativeName>
        <fullName evidence="12">F-ATPase subunit 6</fullName>
    </alternativeName>
</protein>
<evidence type="ECO:0000313" key="15">
    <source>
        <dbReference type="Proteomes" id="UP000002601"/>
    </source>
</evidence>
<sequence>MAGGLPHPLLIMTELNNALGTHIPNHVWYTWFGMSVLFVLGFIVSRRLSLVPGGVQNLAEIIIGGLEDFVVSNVGEGGRKVFPFMCTLFVYILTLNLMGLIPGFDAPTANVNTNAAMAVCTFLYYNYIGIKLHGAHYIKHFMGPIPALSPLMFIIEVVSHISRPLSLTLRLFGNIRGEEIVLVLLFLLAPVVSTLPMYFLFMLAKVIQAFIFFMLTMIYLKGSLEEAH</sequence>
<organism evidence="14 15">
    <name type="scientific">Maridesulfovibrio salexigens (strain ATCC 14822 / DSM 2638 / NCIMB 8403 / VKM B-1763)</name>
    <name type="common">Desulfovibrio salexigens</name>
    <dbReference type="NCBI Taxonomy" id="526222"/>
    <lineage>
        <taxon>Bacteria</taxon>
        <taxon>Pseudomonadati</taxon>
        <taxon>Thermodesulfobacteriota</taxon>
        <taxon>Desulfovibrionia</taxon>
        <taxon>Desulfovibrionales</taxon>
        <taxon>Desulfovibrionaceae</taxon>
        <taxon>Maridesulfovibrio</taxon>
    </lineage>
</organism>
<dbReference type="InterPro" id="IPR023011">
    <property type="entry name" value="ATP_synth_F0_asu_AS"/>
</dbReference>
<keyword evidence="3 12" id="KW-0813">Transport</keyword>
<dbReference type="EMBL" id="CP001649">
    <property type="protein sequence ID" value="ACS81770.1"/>
    <property type="molecule type" value="Genomic_DNA"/>
</dbReference>
<feature type="transmembrane region" description="Helical" evidence="12">
    <location>
        <begin position="26"/>
        <end position="44"/>
    </location>
</feature>
<comment type="similarity">
    <text evidence="2 12 13">Belongs to the ATPase A chain family.</text>
</comment>
<keyword evidence="4 12" id="KW-1003">Cell membrane</keyword>
<proteinExistence type="inferred from homology"/>
<dbReference type="PRINTS" id="PR00123">
    <property type="entry name" value="ATPASEA"/>
</dbReference>
<keyword evidence="7 12" id="KW-0375">Hydrogen ion transport</keyword>
<dbReference type="eggNOG" id="COG0356">
    <property type="taxonomic scope" value="Bacteria"/>
</dbReference>
<dbReference type="CDD" id="cd00310">
    <property type="entry name" value="ATP-synt_Fo_a_6"/>
    <property type="match status" value="1"/>
</dbReference>
<evidence type="ECO:0000256" key="1">
    <source>
        <dbReference type="ARBA" id="ARBA00004141"/>
    </source>
</evidence>
<dbReference type="HOGENOM" id="CLU_041018_2_2_7"/>
<comment type="function">
    <text evidence="12 13">Key component of the proton channel; it plays a direct role in the translocation of protons across the membrane.</text>
</comment>
<keyword evidence="5 12" id="KW-0138">CF(0)</keyword>
<comment type="subunit">
    <text evidence="12">F-type ATPases have 2 components, CF(1) - the catalytic core - and CF(0) - the membrane proton channel. CF(1) has five subunits: alpha(3), beta(3), gamma(1), delta(1), epsilon(1). CF(0) has three main subunits: a(1), b(2) and c(9-12). The alpha and beta chains form an alternating ring which encloses part of the gamma chain. CF(1) is attached to CF(0) by a central stalk formed by the gamma and epsilon chains, while a peripheral stalk is formed by the delta and b chains.</text>
</comment>
<keyword evidence="12" id="KW-0997">Cell inner membrane</keyword>
<dbReference type="STRING" id="526222.Desal_3725"/>
<dbReference type="Pfam" id="PF00119">
    <property type="entry name" value="ATP-synt_A"/>
    <property type="match status" value="1"/>
</dbReference>
<evidence type="ECO:0000256" key="11">
    <source>
        <dbReference type="ARBA" id="ARBA00023310"/>
    </source>
</evidence>
<evidence type="ECO:0000256" key="3">
    <source>
        <dbReference type="ARBA" id="ARBA00022448"/>
    </source>
</evidence>
<evidence type="ECO:0000256" key="7">
    <source>
        <dbReference type="ARBA" id="ARBA00022781"/>
    </source>
</evidence>
<dbReference type="GO" id="GO:0005886">
    <property type="term" value="C:plasma membrane"/>
    <property type="evidence" value="ECO:0007669"/>
    <property type="project" value="UniProtKB-SubCell"/>
</dbReference>
<keyword evidence="15" id="KW-1185">Reference proteome</keyword>
<dbReference type="InterPro" id="IPR045082">
    <property type="entry name" value="ATP_syn_F0_a_bact/chloroplast"/>
</dbReference>
<dbReference type="NCBIfam" id="TIGR01131">
    <property type="entry name" value="ATP_synt_6_or_A"/>
    <property type="match status" value="1"/>
</dbReference>
<keyword evidence="10 12" id="KW-0472">Membrane</keyword>
<feature type="transmembrane region" description="Helical" evidence="12">
    <location>
        <begin position="206"/>
        <end position="224"/>
    </location>
</feature>
<dbReference type="Proteomes" id="UP000002601">
    <property type="component" value="Chromosome"/>
</dbReference>
<dbReference type="PANTHER" id="PTHR42823">
    <property type="entry name" value="ATP SYNTHASE SUBUNIT A, CHLOROPLASTIC"/>
    <property type="match status" value="1"/>
</dbReference>
<dbReference type="InterPro" id="IPR000568">
    <property type="entry name" value="ATP_synth_F0_asu"/>
</dbReference>
<reference evidence="14 15" key="1">
    <citation type="submission" date="2009-06" db="EMBL/GenBank/DDBJ databases">
        <title>Complete sequence of Desulfovibrio salexigens DSM 2638.</title>
        <authorList>
            <consortium name="US DOE Joint Genome Institute"/>
            <person name="Lucas S."/>
            <person name="Copeland A."/>
            <person name="Lapidus A."/>
            <person name="Glavina del Rio T."/>
            <person name="Tice H."/>
            <person name="Bruce D."/>
            <person name="Goodwin L."/>
            <person name="Pitluck S."/>
            <person name="Munk A.C."/>
            <person name="Brettin T."/>
            <person name="Detter J.C."/>
            <person name="Han C."/>
            <person name="Tapia R."/>
            <person name="Larimer F."/>
            <person name="Land M."/>
            <person name="Hauser L."/>
            <person name="Kyrpides N."/>
            <person name="Anderson I."/>
            <person name="Wall J.D."/>
            <person name="Arkin A.P."/>
            <person name="Dehal P."/>
            <person name="Chivian D."/>
            <person name="Giles B."/>
            <person name="Hazen T.C."/>
        </authorList>
    </citation>
    <scope>NUCLEOTIDE SEQUENCE [LARGE SCALE GENOMIC DNA]</scope>
    <source>
        <strain evidence="15">ATCC 14822 / DSM 2638 / NCIMB 8403 / VKM B-1763</strain>
    </source>
</reference>
<dbReference type="PANTHER" id="PTHR42823:SF3">
    <property type="entry name" value="ATP SYNTHASE SUBUNIT A, CHLOROPLASTIC"/>
    <property type="match status" value="1"/>
</dbReference>
<keyword evidence="8 12" id="KW-1133">Transmembrane helix</keyword>
<evidence type="ECO:0000256" key="12">
    <source>
        <dbReference type="HAMAP-Rule" id="MF_01393"/>
    </source>
</evidence>
<keyword evidence="6 12" id="KW-0812">Transmembrane</keyword>
<dbReference type="OrthoDB" id="9789241at2"/>
<evidence type="ECO:0000256" key="2">
    <source>
        <dbReference type="ARBA" id="ARBA00006810"/>
    </source>
</evidence>
<evidence type="ECO:0000256" key="9">
    <source>
        <dbReference type="ARBA" id="ARBA00023065"/>
    </source>
</evidence>
<gene>
    <name evidence="12" type="primary">atpB</name>
    <name evidence="14" type="ordered locus">Desal_3725</name>
</gene>
<evidence type="ECO:0000256" key="10">
    <source>
        <dbReference type="ARBA" id="ARBA00023136"/>
    </source>
</evidence>